<feature type="domain" description="TcaA second" evidence="3">
    <location>
        <begin position="90"/>
        <end position="150"/>
    </location>
</feature>
<dbReference type="Pfam" id="PF22813">
    <property type="entry name" value="TcaA_2nd"/>
    <property type="match status" value="1"/>
</dbReference>
<keyword evidence="2" id="KW-1133">Transmembrane helix</keyword>
<comment type="caution">
    <text evidence="4">The sequence shown here is derived from an EMBL/GenBank/DDBJ whole genome shotgun (WGS) entry which is preliminary data.</text>
</comment>
<dbReference type="AlphaFoldDB" id="A0A846MDM7"/>
<keyword evidence="2" id="KW-0812">Transmembrane</keyword>
<feature type="region of interest" description="Disordered" evidence="1">
    <location>
        <begin position="1"/>
        <end position="23"/>
    </location>
</feature>
<gene>
    <name evidence="4" type="ORF">BDD39_001498</name>
</gene>
<dbReference type="EMBL" id="JAASRS010000001">
    <property type="protein sequence ID" value="NIK14988.1"/>
    <property type="molecule type" value="Genomic_DNA"/>
</dbReference>
<evidence type="ECO:0000256" key="2">
    <source>
        <dbReference type="SAM" id="Phobius"/>
    </source>
</evidence>
<dbReference type="PANTHER" id="PTHR40038">
    <property type="entry name" value="MEMBRANE-ASSOCIATED PROTEIN TCAA"/>
    <property type="match status" value="1"/>
</dbReference>
<evidence type="ECO:0000259" key="3">
    <source>
        <dbReference type="Pfam" id="PF22813"/>
    </source>
</evidence>
<keyword evidence="2" id="KW-0472">Membrane</keyword>
<feature type="transmembrane region" description="Helical" evidence="2">
    <location>
        <begin position="52"/>
        <end position="74"/>
    </location>
</feature>
<dbReference type="PANTHER" id="PTHR40038:SF1">
    <property type="entry name" value="MEMBRANE-ASSOCIATED PROTEIN TCAA"/>
    <property type="match status" value="1"/>
</dbReference>
<dbReference type="RefSeq" id="WP_166909543.1">
    <property type="nucleotide sequence ID" value="NZ_JAASRS010000001.1"/>
</dbReference>
<keyword evidence="5" id="KW-1185">Reference proteome</keyword>
<protein>
    <submittedName>
        <fullName evidence="4">Putative membrane protein YvbJ</fullName>
    </submittedName>
</protein>
<proteinExistence type="predicted"/>
<dbReference type="Proteomes" id="UP000532769">
    <property type="component" value="Unassembled WGS sequence"/>
</dbReference>
<reference evidence="4 5" key="1">
    <citation type="submission" date="2020-03" db="EMBL/GenBank/DDBJ databases">
        <title>Genomic Encyclopedia of Archaeal and Bacterial Type Strains, Phase II (KMG-II): from individual species to whole genera.</title>
        <authorList>
            <person name="Goeker M."/>
        </authorList>
    </citation>
    <scope>NUCLEOTIDE SEQUENCE [LARGE SCALE GENOMIC DNA]</scope>
    <source>
        <strain evidence="4 5">DSM 4749</strain>
    </source>
</reference>
<evidence type="ECO:0000313" key="4">
    <source>
        <dbReference type="EMBL" id="NIK14988.1"/>
    </source>
</evidence>
<evidence type="ECO:0000313" key="5">
    <source>
        <dbReference type="Proteomes" id="UP000532769"/>
    </source>
</evidence>
<evidence type="ECO:0000256" key="1">
    <source>
        <dbReference type="SAM" id="MobiDB-lite"/>
    </source>
</evidence>
<sequence>MKPHVSLEKTIQGANQQKRETKKSAAGDAAALARYEQRKQARLFMRERRKKYYRIFGYAALAIAAMWLVGALLWKGYNALKNAASREIAVMHLEDALKDKDVAALQTYLRVSDETIPINEKTLAPLFSYLDAHPKAYKTLERDFDRQRNMKHVYIKGLTSKPPIFTIKVFGDRYVFEPTLYSMNIHLNEPDDEIMINGEKVKGEPTKDPFVKKVGPYLPGAYTVTVVEADGEKRKKETKQVRLFGGARVYEVDLAKE</sequence>
<dbReference type="InterPro" id="IPR054529">
    <property type="entry name" value="TcaA_2nd"/>
</dbReference>
<name>A0A846MDM7_9BACL</name>
<accession>A0A846MDM7</accession>
<organism evidence="4 5">
    <name type="scientific">Saccharococcus thermophilus</name>
    <dbReference type="NCBI Taxonomy" id="29396"/>
    <lineage>
        <taxon>Bacteria</taxon>
        <taxon>Bacillati</taxon>
        <taxon>Bacillota</taxon>
        <taxon>Bacilli</taxon>
        <taxon>Bacillales</taxon>
        <taxon>Anoxybacillaceae</taxon>
        <taxon>Saccharococcus</taxon>
    </lineage>
</organism>